<comment type="caution">
    <text evidence="2">The sequence shown here is derived from an EMBL/GenBank/DDBJ whole genome shotgun (WGS) entry which is preliminary data.</text>
</comment>
<dbReference type="EMBL" id="BKCJ011631701">
    <property type="protein sequence ID" value="GFD44803.1"/>
    <property type="molecule type" value="Genomic_DNA"/>
</dbReference>
<protein>
    <submittedName>
        <fullName evidence="2">Uncharacterized protein</fullName>
    </submittedName>
</protein>
<evidence type="ECO:0000256" key="1">
    <source>
        <dbReference type="SAM" id="MobiDB-lite"/>
    </source>
</evidence>
<feature type="compositionally biased region" description="Basic and acidic residues" evidence="1">
    <location>
        <begin position="130"/>
        <end position="142"/>
    </location>
</feature>
<evidence type="ECO:0000313" key="2">
    <source>
        <dbReference type="EMBL" id="GFD44803.1"/>
    </source>
</evidence>
<feature type="region of interest" description="Disordered" evidence="1">
    <location>
        <begin position="1"/>
        <end position="95"/>
    </location>
</feature>
<accession>A0A699WCZ9</accession>
<feature type="non-terminal residue" evidence="2">
    <location>
        <position position="1"/>
    </location>
</feature>
<feature type="compositionally biased region" description="Basic and acidic residues" evidence="1">
    <location>
        <begin position="26"/>
        <end position="45"/>
    </location>
</feature>
<feature type="region of interest" description="Disordered" evidence="1">
    <location>
        <begin position="112"/>
        <end position="142"/>
    </location>
</feature>
<sequence>SPVSRPTPRPRKKATYEPVPPVHPQARRDHAEHAGHRPGRPDRVHLAAGFGVAAGGLSDHPGDDPVSGCQPASDDQCRDRAIGTPVRADARPDANGVHQFGRCIGDHLALQPGHQHGCRRAGSAGRHQRRDQPVTERFARTA</sequence>
<feature type="non-terminal residue" evidence="2">
    <location>
        <position position="142"/>
    </location>
</feature>
<gene>
    <name evidence="2" type="ORF">Tci_916772</name>
</gene>
<reference evidence="2" key="1">
    <citation type="journal article" date="2019" name="Sci. Rep.">
        <title>Draft genome of Tanacetum cinerariifolium, the natural source of mosquito coil.</title>
        <authorList>
            <person name="Yamashiro T."/>
            <person name="Shiraishi A."/>
            <person name="Satake H."/>
            <person name="Nakayama K."/>
        </authorList>
    </citation>
    <scope>NUCLEOTIDE SEQUENCE</scope>
</reference>
<name>A0A699WCZ9_TANCI</name>
<organism evidence="2">
    <name type="scientific">Tanacetum cinerariifolium</name>
    <name type="common">Dalmatian daisy</name>
    <name type="synonym">Chrysanthemum cinerariifolium</name>
    <dbReference type="NCBI Taxonomy" id="118510"/>
    <lineage>
        <taxon>Eukaryota</taxon>
        <taxon>Viridiplantae</taxon>
        <taxon>Streptophyta</taxon>
        <taxon>Embryophyta</taxon>
        <taxon>Tracheophyta</taxon>
        <taxon>Spermatophyta</taxon>
        <taxon>Magnoliopsida</taxon>
        <taxon>eudicotyledons</taxon>
        <taxon>Gunneridae</taxon>
        <taxon>Pentapetalae</taxon>
        <taxon>asterids</taxon>
        <taxon>campanulids</taxon>
        <taxon>Asterales</taxon>
        <taxon>Asteraceae</taxon>
        <taxon>Asteroideae</taxon>
        <taxon>Anthemideae</taxon>
        <taxon>Anthemidinae</taxon>
        <taxon>Tanacetum</taxon>
    </lineage>
</organism>
<proteinExistence type="predicted"/>
<dbReference type="AlphaFoldDB" id="A0A699WCZ9"/>